<gene>
    <name evidence="1" type="ORF">LCGC14_2827180</name>
</gene>
<reference evidence="1" key="1">
    <citation type="journal article" date="2015" name="Nature">
        <title>Complex archaea that bridge the gap between prokaryotes and eukaryotes.</title>
        <authorList>
            <person name="Spang A."/>
            <person name="Saw J.H."/>
            <person name="Jorgensen S.L."/>
            <person name="Zaremba-Niedzwiedzka K."/>
            <person name="Martijn J."/>
            <person name="Lind A.E."/>
            <person name="van Eijk R."/>
            <person name="Schleper C."/>
            <person name="Guy L."/>
            <person name="Ettema T.J."/>
        </authorList>
    </citation>
    <scope>NUCLEOTIDE SEQUENCE</scope>
</reference>
<proteinExistence type="predicted"/>
<sequence length="105" mass="12351">MNTQELDDIITRIEMLGEEDANVLREKGASYGSSWRKYGGVSAFMNLARKWDRLIHEAERHNYDVFVAAEVDMRDETILEDIRDLRRYLFLVEEHITTLAMNKVD</sequence>
<organism evidence="1">
    <name type="scientific">marine sediment metagenome</name>
    <dbReference type="NCBI Taxonomy" id="412755"/>
    <lineage>
        <taxon>unclassified sequences</taxon>
        <taxon>metagenomes</taxon>
        <taxon>ecological metagenomes</taxon>
    </lineage>
</organism>
<dbReference type="EMBL" id="LAZR01053745">
    <property type="protein sequence ID" value="KKK80068.1"/>
    <property type="molecule type" value="Genomic_DNA"/>
</dbReference>
<accession>A0A0F8YF51</accession>
<protein>
    <submittedName>
        <fullName evidence="1">Uncharacterized protein</fullName>
    </submittedName>
</protein>
<dbReference type="AlphaFoldDB" id="A0A0F8YF51"/>
<evidence type="ECO:0000313" key="1">
    <source>
        <dbReference type="EMBL" id="KKK80068.1"/>
    </source>
</evidence>
<name>A0A0F8YF51_9ZZZZ</name>
<comment type="caution">
    <text evidence="1">The sequence shown here is derived from an EMBL/GenBank/DDBJ whole genome shotgun (WGS) entry which is preliminary data.</text>
</comment>